<dbReference type="RefSeq" id="WP_073457038.1">
    <property type="nucleotide sequence ID" value="NZ_CALGVN010000045.1"/>
</dbReference>
<dbReference type="PANTHER" id="PTHR42760">
    <property type="entry name" value="SHORT-CHAIN DEHYDROGENASES/REDUCTASES FAMILY MEMBER"/>
    <property type="match status" value="1"/>
</dbReference>
<dbReference type="NCBIfam" id="NF005559">
    <property type="entry name" value="PRK07231.1"/>
    <property type="match status" value="1"/>
</dbReference>
<accession>A0A1M6T795</accession>
<proteinExistence type="inferred from homology"/>
<organism evidence="3 4">
    <name type="scientific">Pseudonocardia thermophila</name>
    <dbReference type="NCBI Taxonomy" id="1848"/>
    <lineage>
        <taxon>Bacteria</taxon>
        <taxon>Bacillati</taxon>
        <taxon>Actinomycetota</taxon>
        <taxon>Actinomycetes</taxon>
        <taxon>Pseudonocardiales</taxon>
        <taxon>Pseudonocardiaceae</taxon>
        <taxon>Pseudonocardia</taxon>
    </lineage>
</organism>
<keyword evidence="2" id="KW-0560">Oxidoreductase</keyword>
<dbReference type="GO" id="GO:0016616">
    <property type="term" value="F:oxidoreductase activity, acting on the CH-OH group of donors, NAD or NADP as acceptor"/>
    <property type="evidence" value="ECO:0007669"/>
    <property type="project" value="TreeGrafter"/>
</dbReference>
<protein>
    <submittedName>
        <fullName evidence="3">2-deoxy-D-gluconate 3-dehydrogenase</fullName>
    </submittedName>
</protein>
<dbReference type="OrthoDB" id="286404at2"/>
<evidence type="ECO:0000256" key="2">
    <source>
        <dbReference type="ARBA" id="ARBA00023002"/>
    </source>
</evidence>
<dbReference type="PRINTS" id="PR00081">
    <property type="entry name" value="GDHRDH"/>
</dbReference>
<gene>
    <name evidence="3" type="ORF">SAMN05443637_107200</name>
</gene>
<dbReference type="SUPFAM" id="SSF51735">
    <property type="entry name" value="NAD(P)-binding Rossmann-fold domains"/>
    <property type="match status" value="1"/>
</dbReference>
<keyword evidence="4" id="KW-1185">Reference proteome</keyword>
<dbReference type="PROSITE" id="PS00061">
    <property type="entry name" value="ADH_SHORT"/>
    <property type="match status" value="1"/>
</dbReference>
<evidence type="ECO:0000313" key="3">
    <source>
        <dbReference type="EMBL" id="SHK52833.1"/>
    </source>
</evidence>
<name>A0A1M6T795_PSETH</name>
<sequence>MDLQLDGKVAIVTGASRGLGKAAVEALVAEGTSVLAAARSTEALEKLQATAPEKIGIATVDMRDADAVAALADAAVERFGRLDIVVNNAGIAPAGKFAEQPQEQWDEVFAVNVRAPAVLARAAGRHFLAQRSGKIINIASTSGINGKPILVSYSASKGAVLQFTKALGAEWAPFGIQVNAIAPGAFETDAQSAVLESPEVLKRRLRKIPAGRMGDPGEFGPLVCYLASPLADFVNGSVFVIDGGEVTKL</sequence>
<reference evidence="3 4" key="1">
    <citation type="submission" date="2016-11" db="EMBL/GenBank/DDBJ databases">
        <authorList>
            <person name="Jaros S."/>
            <person name="Januszkiewicz K."/>
            <person name="Wedrychowicz H."/>
        </authorList>
    </citation>
    <scope>NUCLEOTIDE SEQUENCE [LARGE SCALE GENOMIC DNA]</scope>
    <source>
        <strain evidence="3 4">DSM 43832</strain>
    </source>
</reference>
<evidence type="ECO:0000256" key="1">
    <source>
        <dbReference type="ARBA" id="ARBA00006484"/>
    </source>
</evidence>
<dbReference type="InterPro" id="IPR002347">
    <property type="entry name" value="SDR_fam"/>
</dbReference>
<dbReference type="Proteomes" id="UP000184363">
    <property type="component" value="Unassembled WGS sequence"/>
</dbReference>
<dbReference type="PRINTS" id="PR00080">
    <property type="entry name" value="SDRFAMILY"/>
</dbReference>
<dbReference type="STRING" id="1848.SAMN05443637_107200"/>
<comment type="similarity">
    <text evidence="1">Belongs to the short-chain dehydrogenases/reductases (SDR) family.</text>
</comment>
<dbReference type="Gene3D" id="3.40.50.720">
    <property type="entry name" value="NAD(P)-binding Rossmann-like Domain"/>
    <property type="match status" value="1"/>
</dbReference>
<evidence type="ECO:0000313" key="4">
    <source>
        <dbReference type="Proteomes" id="UP000184363"/>
    </source>
</evidence>
<dbReference type="EMBL" id="FRAP01000007">
    <property type="protein sequence ID" value="SHK52833.1"/>
    <property type="molecule type" value="Genomic_DNA"/>
</dbReference>
<dbReference type="FunFam" id="3.40.50.720:FF:000084">
    <property type="entry name" value="Short-chain dehydrogenase reductase"/>
    <property type="match status" value="1"/>
</dbReference>
<dbReference type="AlphaFoldDB" id="A0A1M6T795"/>
<dbReference type="Pfam" id="PF13561">
    <property type="entry name" value="adh_short_C2"/>
    <property type="match status" value="1"/>
</dbReference>
<dbReference type="InterPro" id="IPR020904">
    <property type="entry name" value="Sc_DH/Rdtase_CS"/>
</dbReference>
<dbReference type="InterPro" id="IPR036291">
    <property type="entry name" value="NAD(P)-bd_dom_sf"/>
</dbReference>